<dbReference type="OrthoDB" id="9806565at2"/>
<dbReference type="SUPFAM" id="SSF51905">
    <property type="entry name" value="FAD/NAD(P)-binding domain"/>
    <property type="match status" value="1"/>
</dbReference>
<dbReference type="Pfam" id="PF01494">
    <property type="entry name" value="FAD_binding_3"/>
    <property type="match status" value="1"/>
</dbReference>
<dbReference type="PANTHER" id="PTHR42685">
    <property type="entry name" value="GERANYLGERANYL DIPHOSPHATE REDUCTASE"/>
    <property type="match status" value="1"/>
</dbReference>
<dbReference type="GO" id="GO:0071949">
    <property type="term" value="F:FAD binding"/>
    <property type="evidence" value="ECO:0007669"/>
    <property type="project" value="InterPro"/>
</dbReference>
<accession>A1BFD0</accession>
<dbReference type="InterPro" id="IPR002938">
    <property type="entry name" value="FAD-bd"/>
</dbReference>
<dbReference type="NCBIfam" id="TIGR02032">
    <property type="entry name" value="GG-red-SF"/>
    <property type="match status" value="1"/>
</dbReference>
<sequence length="382" mass="42601" precursor="true">MKNSYTCLVVGAGPSGSSAAYTFAKNGIDVCVVDKAFFPRDKLCGGLLSKRTKKSVLDVFDLNWDDVYEYTSNGALFFYKGQQINMIENYGELYFCNRSTFDNTLLGLVKSKGADVVSGDKVEFIDAASKTCLLSSGQQINYRYLIAADGVNSLIARNVTSKKFDKSKYAFAVQVEIQRAGYSQNDIAKPEIYFGEVDWGYGWVFPKKNSYSVGVGGLYSKNSDVGKKFKEFCLARNRQPYSEPLKGHYIPFGNYARHVVAKDIILVGDAAGLVDPVTGEGIAHAVESGHYAAQAVISALSGNNISLVDEYEKYYSKITREMARARMLQYFLFSGYTQSLVMKALSRSKTMPYHYMDLLSGDIDYRDLFLIIRKKLKKIVFG</sequence>
<feature type="domain" description="FAD-binding" evidence="1">
    <location>
        <begin position="6"/>
        <end position="323"/>
    </location>
</feature>
<evidence type="ECO:0000313" key="3">
    <source>
        <dbReference type="Proteomes" id="UP000008701"/>
    </source>
</evidence>
<dbReference type="Proteomes" id="UP000008701">
    <property type="component" value="Chromosome"/>
</dbReference>
<dbReference type="EMBL" id="CP000492">
    <property type="protein sequence ID" value="ABL65107.1"/>
    <property type="molecule type" value="Genomic_DNA"/>
</dbReference>
<dbReference type="PRINTS" id="PR00420">
    <property type="entry name" value="RNGMNOXGNASE"/>
</dbReference>
<name>A1BFD0_CHLPD</name>
<dbReference type="AlphaFoldDB" id="A1BFD0"/>
<proteinExistence type="predicted"/>
<protein>
    <submittedName>
        <fullName evidence="2">Geranylgeranyl reductase</fullName>
    </submittedName>
</protein>
<dbReference type="GO" id="GO:0016628">
    <property type="term" value="F:oxidoreductase activity, acting on the CH-CH group of donors, NAD or NADP as acceptor"/>
    <property type="evidence" value="ECO:0007669"/>
    <property type="project" value="InterPro"/>
</dbReference>
<evidence type="ECO:0000313" key="2">
    <source>
        <dbReference type="EMBL" id="ABL65107.1"/>
    </source>
</evidence>
<evidence type="ECO:0000259" key="1">
    <source>
        <dbReference type="Pfam" id="PF01494"/>
    </source>
</evidence>
<dbReference type="InterPro" id="IPR011777">
    <property type="entry name" value="Geranylgeranyl_Rdtase_fam"/>
</dbReference>
<dbReference type="eggNOG" id="COG0644">
    <property type="taxonomic scope" value="Bacteria"/>
</dbReference>
<dbReference type="Gene3D" id="3.50.50.60">
    <property type="entry name" value="FAD/NAD(P)-binding domain"/>
    <property type="match status" value="1"/>
</dbReference>
<dbReference type="KEGG" id="cph:Cpha266_1066"/>
<dbReference type="InterPro" id="IPR050407">
    <property type="entry name" value="Geranylgeranyl_reductase"/>
</dbReference>
<dbReference type="InterPro" id="IPR036188">
    <property type="entry name" value="FAD/NAD-bd_sf"/>
</dbReference>
<keyword evidence="3" id="KW-1185">Reference proteome</keyword>
<dbReference type="HOGENOM" id="CLU_024648_5_0_10"/>
<reference evidence="2 3" key="1">
    <citation type="submission" date="2006-12" db="EMBL/GenBank/DDBJ databases">
        <title>Complete sequence of Chlorobium phaeobacteroides DSM 266.</title>
        <authorList>
            <consortium name="US DOE Joint Genome Institute"/>
            <person name="Copeland A."/>
            <person name="Lucas S."/>
            <person name="Lapidus A."/>
            <person name="Barry K."/>
            <person name="Detter J.C."/>
            <person name="Glavina del Rio T."/>
            <person name="Hammon N."/>
            <person name="Israni S."/>
            <person name="Pitluck S."/>
            <person name="Goltsman E."/>
            <person name="Schmutz J."/>
            <person name="Larimer F."/>
            <person name="Land M."/>
            <person name="Hauser L."/>
            <person name="Mikhailova N."/>
            <person name="Li T."/>
            <person name="Overmann J."/>
            <person name="Bryant D.A."/>
            <person name="Richardson P."/>
        </authorList>
    </citation>
    <scope>NUCLEOTIDE SEQUENCE [LARGE SCALE GENOMIC DNA]</scope>
    <source>
        <strain evidence="2 3">DSM 266</strain>
    </source>
</reference>
<dbReference type="STRING" id="290317.Cpha266_1066"/>
<organism evidence="2 3">
    <name type="scientific">Chlorobium phaeobacteroides (strain DSM 266 / SMG 266 / 2430)</name>
    <dbReference type="NCBI Taxonomy" id="290317"/>
    <lineage>
        <taxon>Bacteria</taxon>
        <taxon>Pseudomonadati</taxon>
        <taxon>Chlorobiota</taxon>
        <taxon>Chlorobiia</taxon>
        <taxon>Chlorobiales</taxon>
        <taxon>Chlorobiaceae</taxon>
        <taxon>Chlorobium/Pelodictyon group</taxon>
        <taxon>Chlorobium</taxon>
    </lineage>
</organism>
<gene>
    <name evidence="2" type="ordered locus">Cpha266_1066</name>
</gene>
<dbReference type="RefSeq" id="WP_011744934.1">
    <property type="nucleotide sequence ID" value="NC_008639.1"/>
</dbReference>
<dbReference type="PANTHER" id="PTHR42685:SF22">
    <property type="entry name" value="CONDITIONED MEDIUM FACTOR RECEPTOR 1"/>
    <property type="match status" value="1"/>
</dbReference>